<reference evidence="1" key="1">
    <citation type="journal article" date="2022" name="Int. J. Mol. Sci.">
        <title>Draft Genome of Tanacetum Coccineum: Genomic Comparison of Closely Related Tanacetum-Family Plants.</title>
        <authorList>
            <person name="Yamashiro T."/>
            <person name="Shiraishi A."/>
            <person name="Nakayama K."/>
            <person name="Satake H."/>
        </authorList>
    </citation>
    <scope>NUCLEOTIDE SEQUENCE</scope>
</reference>
<proteinExistence type="predicted"/>
<evidence type="ECO:0000313" key="2">
    <source>
        <dbReference type="Proteomes" id="UP001151760"/>
    </source>
</evidence>
<dbReference type="Proteomes" id="UP001151760">
    <property type="component" value="Unassembled WGS sequence"/>
</dbReference>
<comment type="caution">
    <text evidence="1">The sequence shown here is derived from an EMBL/GenBank/DDBJ whole genome shotgun (WGS) entry which is preliminary data.</text>
</comment>
<accession>A0ABQ4YN76</accession>
<dbReference type="EMBL" id="BQNB010010504">
    <property type="protein sequence ID" value="GJS78173.1"/>
    <property type="molecule type" value="Genomic_DNA"/>
</dbReference>
<sequence>MLQSPPVRRALSSRLRLQHLKEVRFQRKDADISSGIGLHVPRLFDKSQIFINLDLIERHLNIWLSQAFLEVRHMKCVVDTA</sequence>
<gene>
    <name evidence="1" type="ORF">Tco_0728054</name>
</gene>
<evidence type="ECO:0000313" key="1">
    <source>
        <dbReference type="EMBL" id="GJS78173.1"/>
    </source>
</evidence>
<organism evidence="1 2">
    <name type="scientific">Tanacetum coccineum</name>
    <dbReference type="NCBI Taxonomy" id="301880"/>
    <lineage>
        <taxon>Eukaryota</taxon>
        <taxon>Viridiplantae</taxon>
        <taxon>Streptophyta</taxon>
        <taxon>Embryophyta</taxon>
        <taxon>Tracheophyta</taxon>
        <taxon>Spermatophyta</taxon>
        <taxon>Magnoliopsida</taxon>
        <taxon>eudicotyledons</taxon>
        <taxon>Gunneridae</taxon>
        <taxon>Pentapetalae</taxon>
        <taxon>asterids</taxon>
        <taxon>campanulids</taxon>
        <taxon>Asterales</taxon>
        <taxon>Asteraceae</taxon>
        <taxon>Asteroideae</taxon>
        <taxon>Anthemideae</taxon>
        <taxon>Anthemidinae</taxon>
        <taxon>Tanacetum</taxon>
    </lineage>
</organism>
<keyword evidence="2" id="KW-1185">Reference proteome</keyword>
<protein>
    <submittedName>
        <fullName evidence="1">Uncharacterized protein</fullName>
    </submittedName>
</protein>
<name>A0ABQ4YN76_9ASTR</name>
<reference evidence="1" key="2">
    <citation type="submission" date="2022-01" db="EMBL/GenBank/DDBJ databases">
        <authorList>
            <person name="Yamashiro T."/>
            <person name="Shiraishi A."/>
            <person name="Satake H."/>
            <person name="Nakayama K."/>
        </authorList>
    </citation>
    <scope>NUCLEOTIDE SEQUENCE</scope>
</reference>